<protein>
    <submittedName>
        <fullName evidence="2">Uncharacterized protein</fullName>
    </submittedName>
</protein>
<feature type="compositionally biased region" description="Polar residues" evidence="1">
    <location>
        <begin position="31"/>
        <end position="40"/>
    </location>
</feature>
<proteinExistence type="predicted"/>
<organism evidence="2 3">
    <name type="scientific">Stomoxys calcitrans</name>
    <name type="common">Stable fly</name>
    <name type="synonym">Conops calcitrans</name>
    <dbReference type="NCBI Taxonomy" id="35570"/>
    <lineage>
        <taxon>Eukaryota</taxon>
        <taxon>Metazoa</taxon>
        <taxon>Ecdysozoa</taxon>
        <taxon>Arthropoda</taxon>
        <taxon>Hexapoda</taxon>
        <taxon>Insecta</taxon>
        <taxon>Pterygota</taxon>
        <taxon>Neoptera</taxon>
        <taxon>Endopterygota</taxon>
        <taxon>Diptera</taxon>
        <taxon>Brachycera</taxon>
        <taxon>Muscomorpha</taxon>
        <taxon>Muscoidea</taxon>
        <taxon>Muscidae</taxon>
        <taxon>Stomoxys</taxon>
    </lineage>
</organism>
<dbReference type="STRING" id="35570.A0A1I8PFG1"/>
<dbReference type="Proteomes" id="UP000095300">
    <property type="component" value="Unassembled WGS sequence"/>
</dbReference>
<keyword evidence="3" id="KW-1185">Reference proteome</keyword>
<evidence type="ECO:0000313" key="3">
    <source>
        <dbReference type="Proteomes" id="UP000095300"/>
    </source>
</evidence>
<evidence type="ECO:0000313" key="2">
    <source>
        <dbReference type="EnsemblMetazoa" id="SCAU007636-PA"/>
    </source>
</evidence>
<sequence>MELSKEKLISREKHKVELTSGTIYGADGDDSNSPAASTCSNESKFAAEHPEAEAYLQHLLNDGCNEGDSGYDMELPPWYDDKLFKQGQSFMQKYRFVIQSGMLSGLVAVLAIPSILKILICTRQSSTPTTAYKRYVRTMQHTNAWYKYSATDKNSKFWTSLRAVRKAHSRSSRACAKLAAGQITQKDLALTQFGFIGFLSLGAHRIQLYDEQFLEATSHMWRVLGYLLGIKDEYNICGRNWAESKLRLDIVMRKVYEPALENTTTEFYDMAKALLDGLWHINTTLTVGSFIFFTKRLCYVRGYEYFDFDDRPGRQRDPEQRLYYKDMSWIDRFIVFYGLLMVTYLHKYDIFRWYLNFRTWLNEQLIEYFPYVAILKFGPKWAFVRIFNGRGGENEFEYHLKEE</sequence>
<dbReference type="AlphaFoldDB" id="A0A1I8PFG1"/>
<dbReference type="VEuPathDB" id="VectorBase:SCAU007636"/>
<reference evidence="2" key="1">
    <citation type="submission" date="2020-05" db="UniProtKB">
        <authorList>
            <consortium name="EnsemblMetazoa"/>
        </authorList>
    </citation>
    <scope>IDENTIFICATION</scope>
    <source>
        <strain evidence="2">USDA</strain>
    </source>
</reference>
<feature type="region of interest" description="Disordered" evidence="1">
    <location>
        <begin position="20"/>
        <end position="40"/>
    </location>
</feature>
<dbReference type="KEGG" id="scac:106081799"/>
<name>A0A1I8PFG1_STOCA</name>
<evidence type="ECO:0000256" key="1">
    <source>
        <dbReference type="SAM" id="MobiDB-lite"/>
    </source>
</evidence>
<accession>A0A1I8PFG1</accession>
<gene>
    <name evidence="2" type="primary">106081799</name>
</gene>
<dbReference type="PANTHER" id="PTHR37159">
    <property type="entry name" value="GH11867P"/>
    <property type="match status" value="1"/>
</dbReference>
<dbReference type="OrthoDB" id="6361347at2759"/>
<dbReference type="PANTHER" id="PTHR37159:SF1">
    <property type="entry name" value="GH11867P"/>
    <property type="match status" value="1"/>
</dbReference>
<dbReference type="EnsemblMetazoa" id="SCAU007636-RA">
    <property type="protein sequence ID" value="SCAU007636-PA"/>
    <property type="gene ID" value="SCAU007636"/>
</dbReference>